<dbReference type="OrthoDB" id="2287900at2"/>
<reference evidence="1 2" key="1">
    <citation type="journal article" date="2015" name="Genome Announc.">
        <title>Expanding the biotechnology potential of lactobacilli through comparative genomics of 213 strains and associated genera.</title>
        <authorList>
            <person name="Sun Z."/>
            <person name="Harris H.M."/>
            <person name="McCann A."/>
            <person name="Guo C."/>
            <person name="Argimon S."/>
            <person name="Zhang W."/>
            <person name="Yang X."/>
            <person name="Jeffery I.B."/>
            <person name="Cooney J.C."/>
            <person name="Kagawa T.F."/>
            <person name="Liu W."/>
            <person name="Song Y."/>
            <person name="Salvetti E."/>
            <person name="Wrobel A."/>
            <person name="Rasinkangas P."/>
            <person name="Parkhill J."/>
            <person name="Rea M.C."/>
            <person name="O'Sullivan O."/>
            <person name="Ritari J."/>
            <person name="Douillard F.P."/>
            <person name="Paul Ross R."/>
            <person name="Yang R."/>
            <person name="Briner A.E."/>
            <person name="Felis G.E."/>
            <person name="de Vos W.M."/>
            <person name="Barrangou R."/>
            <person name="Klaenhammer T.R."/>
            <person name="Caufield P.W."/>
            <person name="Cui Y."/>
            <person name="Zhang H."/>
            <person name="O'Toole P.W."/>
        </authorList>
    </citation>
    <scope>NUCLEOTIDE SEQUENCE [LARGE SCALE GENOMIC DNA]</scope>
    <source>
        <strain evidence="1 2">DSM 20505</strain>
    </source>
</reference>
<organism evidence="1 2">
    <name type="scientific">Lacticaseibacillus sharpeae JCM 1186 = DSM 20505</name>
    <dbReference type="NCBI Taxonomy" id="1291052"/>
    <lineage>
        <taxon>Bacteria</taxon>
        <taxon>Bacillati</taxon>
        <taxon>Bacillota</taxon>
        <taxon>Bacilli</taxon>
        <taxon>Lactobacillales</taxon>
        <taxon>Lactobacillaceae</taxon>
        <taxon>Lacticaseibacillus</taxon>
    </lineage>
</organism>
<accession>A0A0R1ZJZ7</accession>
<evidence type="ECO:0000313" key="1">
    <source>
        <dbReference type="EMBL" id="KRM55264.1"/>
    </source>
</evidence>
<protein>
    <submittedName>
        <fullName evidence="1">Uncharacterized protein</fullName>
    </submittedName>
</protein>
<comment type="caution">
    <text evidence="1">The sequence shown here is derived from an EMBL/GenBank/DDBJ whole genome shotgun (WGS) entry which is preliminary data.</text>
</comment>
<dbReference type="Proteomes" id="UP000051679">
    <property type="component" value="Unassembled WGS sequence"/>
</dbReference>
<keyword evidence="2" id="KW-1185">Reference proteome</keyword>
<sequence>MSEDRVTGYLQMIDMSYEEAVAHLKDKYGEVLDDYFKESSYNRFLEGKIKAPGKGKFSRAKEGLYTHHVAENRALKLADAGVIMNFRYPYELQRRNNLVYADAVEHLILHAIIAKETDGRYGLPGYSAYLQPQIVEWYYSGNVPGVAWVKACYDRAFLTMDEFLEVNSRIETSLLSKL</sequence>
<name>A0A0R1ZJZ7_9LACO</name>
<dbReference type="RefSeq" id="WP_054680454.1">
    <property type="nucleotide sequence ID" value="NZ_AYYO01000024.1"/>
</dbReference>
<dbReference type="EMBL" id="AYYO01000024">
    <property type="protein sequence ID" value="KRM55264.1"/>
    <property type="molecule type" value="Genomic_DNA"/>
</dbReference>
<dbReference type="PATRIC" id="fig|1291052.5.peg.1443"/>
<evidence type="ECO:0000313" key="2">
    <source>
        <dbReference type="Proteomes" id="UP000051679"/>
    </source>
</evidence>
<gene>
    <name evidence="1" type="ORF">FC18_GL001425</name>
</gene>
<dbReference type="AlphaFoldDB" id="A0A0R1ZJZ7"/>
<proteinExistence type="predicted"/>